<dbReference type="RefSeq" id="WP_012965708.1">
    <property type="nucleotide sequence ID" value="NC_013849.1"/>
</dbReference>
<evidence type="ECO:0000313" key="2">
    <source>
        <dbReference type="EMBL" id="ADC65365.1"/>
    </source>
</evidence>
<dbReference type="STRING" id="589924.Ferp_1207"/>
<organism evidence="2 3">
    <name type="scientific">Ferroglobus placidus (strain DSM 10642 / AEDII12DO)</name>
    <dbReference type="NCBI Taxonomy" id="589924"/>
    <lineage>
        <taxon>Archaea</taxon>
        <taxon>Methanobacteriati</taxon>
        <taxon>Methanobacteriota</taxon>
        <taxon>Archaeoglobi</taxon>
        <taxon>Archaeoglobales</taxon>
        <taxon>Archaeoglobaceae</taxon>
        <taxon>Ferroglobus</taxon>
    </lineage>
</organism>
<dbReference type="EMBL" id="CP001899">
    <property type="protein sequence ID" value="ADC65365.1"/>
    <property type="molecule type" value="Genomic_DNA"/>
</dbReference>
<dbReference type="Proteomes" id="UP000002613">
    <property type="component" value="Chromosome"/>
</dbReference>
<feature type="transmembrane region" description="Helical" evidence="1">
    <location>
        <begin position="36"/>
        <end position="53"/>
    </location>
</feature>
<keyword evidence="1" id="KW-0812">Transmembrane</keyword>
<reference evidence="2 3" key="2">
    <citation type="journal article" date="2011" name="Stand. Genomic Sci.">
        <title>Complete genome sequence of Ferroglobus placidus AEDII12DO.</title>
        <authorList>
            <person name="Anderson I."/>
            <person name="Risso C."/>
            <person name="Holmes D."/>
            <person name="Lucas S."/>
            <person name="Copeland A."/>
            <person name="Lapidus A."/>
            <person name="Cheng J.F."/>
            <person name="Bruce D."/>
            <person name="Goodwin L."/>
            <person name="Pitluck S."/>
            <person name="Saunders E."/>
            <person name="Brettin T."/>
            <person name="Detter J.C."/>
            <person name="Han C."/>
            <person name="Tapia R."/>
            <person name="Larimer F."/>
            <person name="Land M."/>
            <person name="Hauser L."/>
            <person name="Woyke T."/>
            <person name="Lovley D."/>
            <person name="Kyrpides N."/>
            <person name="Ivanova N."/>
        </authorList>
    </citation>
    <scope>NUCLEOTIDE SEQUENCE [LARGE SCALE GENOMIC DNA]</scope>
    <source>
        <strain evidence="3">DSM 10642 / AEDII12DO</strain>
    </source>
</reference>
<keyword evidence="3" id="KW-1185">Reference proteome</keyword>
<evidence type="ECO:0000256" key="1">
    <source>
        <dbReference type="SAM" id="Phobius"/>
    </source>
</evidence>
<dbReference type="KEGG" id="fpl:Ferp_1207"/>
<dbReference type="eggNOG" id="arCOG11172">
    <property type="taxonomic scope" value="Archaea"/>
</dbReference>
<feature type="transmembrane region" description="Helical" evidence="1">
    <location>
        <begin position="59"/>
        <end position="76"/>
    </location>
</feature>
<dbReference type="HOGENOM" id="CLU_2490303_0_0_2"/>
<dbReference type="GeneID" id="8778720"/>
<name>D3RY02_FERPA</name>
<feature type="transmembrane region" description="Helical" evidence="1">
    <location>
        <begin position="6"/>
        <end position="24"/>
    </location>
</feature>
<keyword evidence="1" id="KW-1133">Transmembrane helix</keyword>
<dbReference type="AlphaFoldDB" id="D3RY02"/>
<protein>
    <recommendedName>
        <fullName evidence="4">Multiple resistance and pH regulation protein F</fullName>
    </recommendedName>
</protein>
<sequence>MVEWISIFVSFLMILIALYFYWRISKRVRSPAKERIRDVGIVGIIIYSCGVFFQNYELAVAGSLIWAYGMLLLLVEEYRKGKEESK</sequence>
<gene>
    <name evidence="2" type="ordered locus">Ferp_1207</name>
</gene>
<keyword evidence="1" id="KW-0472">Membrane</keyword>
<proteinExistence type="predicted"/>
<reference evidence="3" key="1">
    <citation type="submission" date="2010-02" db="EMBL/GenBank/DDBJ databases">
        <title>Complete sequence of Ferroglobus placidus DSM 10642.</title>
        <authorList>
            <consortium name="US DOE Joint Genome Institute"/>
            <person name="Lucas S."/>
            <person name="Copeland A."/>
            <person name="Lapidus A."/>
            <person name="Cheng J.-F."/>
            <person name="Bruce D."/>
            <person name="Goodwin L."/>
            <person name="Pitluck S."/>
            <person name="Saunders E."/>
            <person name="Brettin T."/>
            <person name="Detter J.C."/>
            <person name="Han C."/>
            <person name="Tapia R."/>
            <person name="Larimer F."/>
            <person name="Land M."/>
            <person name="Hauser L."/>
            <person name="Kyrpides N."/>
            <person name="Ivanova N."/>
            <person name="Holmes D."/>
            <person name="Lovley D."/>
            <person name="Kyrpides N."/>
            <person name="Anderson I.J."/>
            <person name="Woyke T."/>
        </authorList>
    </citation>
    <scope>NUCLEOTIDE SEQUENCE [LARGE SCALE GENOMIC DNA]</scope>
    <source>
        <strain evidence="3">DSM 10642 / AEDII12DO</strain>
    </source>
</reference>
<dbReference type="PaxDb" id="589924-Ferp_1207"/>
<accession>D3RY02</accession>
<evidence type="ECO:0000313" key="3">
    <source>
        <dbReference type="Proteomes" id="UP000002613"/>
    </source>
</evidence>
<evidence type="ECO:0008006" key="4">
    <source>
        <dbReference type="Google" id="ProtNLM"/>
    </source>
</evidence>